<evidence type="ECO:0000313" key="3">
    <source>
        <dbReference type="Proteomes" id="UP000241769"/>
    </source>
</evidence>
<accession>A0A2P6N4A2</accession>
<gene>
    <name evidence="2" type="ORF">PROFUN_00953</name>
</gene>
<proteinExistence type="predicted"/>
<feature type="compositionally biased region" description="Basic residues" evidence="1">
    <location>
        <begin position="16"/>
        <end position="31"/>
    </location>
</feature>
<dbReference type="EMBL" id="MDYQ01000207">
    <property type="protein sequence ID" value="PRP78780.1"/>
    <property type="molecule type" value="Genomic_DNA"/>
</dbReference>
<sequence length="92" mass="10420">MQDVAAQPMEEAEKKKSNRKTVATKRGNNRKRTLDDDDEKIVVKRACYTYLSLKPTPRWAQPIGSSEYVTEAKTSPLLLAEGCAPLRRLNNK</sequence>
<keyword evidence="3" id="KW-1185">Reference proteome</keyword>
<evidence type="ECO:0000256" key="1">
    <source>
        <dbReference type="SAM" id="MobiDB-lite"/>
    </source>
</evidence>
<protein>
    <submittedName>
        <fullName evidence="2">Uncharacterized protein</fullName>
    </submittedName>
</protein>
<feature type="region of interest" description="Disordered" evidence="1">
    <location>
        <begin position="1"/>
        <end position="35"/>
    </location>
</feature>
<dbReference type="Proteomes" id="UP000241769">
    <property type="component" value="Unassembled WGS sequence"/>
</dbReference>
<reference evidence="2 3" key="1">
    <citation type="journal article" date="2018" name="Genome Biol. Evol.">
        <title>Multiple Roots of Fruiting Body Formation in Amoebozoa.</title>
        <authorList>
            <person name="Hillmann F."/>
            <person name="Forbes G."/>
            <person name="Novohradska S."/>
            <person name="Ferling I."/>
            <person name="Riege K."/>
            <person name="Groth M."/>
            <person name="Westermann M."/>
            <person name="Marz M."/>
            <person name="Spaller T."/>
            <person name="Winckler T."/>
            <person name="Schaap P."/>
            <person name="Glockner G."/>
        </authorList>
    </citation>
    <scope>NUCLEOTIDE SEQUENCE [LARGE SCALE GENOMIC DNA]</scope>
    <source>
        <strain evidence="2 3">Jena</strain>
    </source>
</reference>
<name>A0A2P6N4A2_9EUKA</name>
<dbReference type="InParanoid" id="A0A2P6N4A2"/>
<organism evidence="2 3">
    <name type="scientific">Planoprotostelium fungivorum</name>
    <dbReference type="NCBI Taxonomy" id="1890364"/>
    <lineage>
        <taxon>Eukaryota</taxon>
        <taxon>Amoebozoa</taxon>
        <taxon>Evosea</taxon>
        <taxon>Variosea</taxon>
        <taxon>Cavosteliida</taxon>
        <taxon>Cavosteliaceae</taxon>
        <taxon>Planoprotostelium</taxon>
    </lineage>
</organism>
<comment type="caution">
    <text evidence="2">The sequence shown here is derived from an EMBL/GenBank/DDBJ whole genome shotgun (WGS) entry which is preliminary data.</text>
</comment>
<evidence type="ECO:0000313" key="2">
    <source>
        <dbReference type="EMBL" id="PRP78780.1"/>
    </source>
</evidence>
<dbReference type="AlphaFoldDB" id="A0A2P6N4A2"/>